<feature type="transmembrane region" description="Helical" evidence="6">
    <location>
        <begin position="157"/>
        <end position="176"/>
    </location>
</feature>
<organism evidence="7 8">
    <name type="scientific">Hafnia paralvei</name>
    <dbReference type="NCBI Taxonomy" id="546367"/>
    <lineage>
        <taxon>Bacteria</taxon>
        <taxon>Pseudomonadati</taxon>
        <taxon>Pseudomonadota</taxon>
        <taxon>Gammaproteobacteria</taxon>
        <taxon>Enterobacterales</taxon>
        <taxon>Hafniaceae</taxon>
        <taxon>Hafnia</taxon>
    </lineage>
</organism>
<name>A0A4Q9EIU9_9GAMM</name>
<evidence type="ECO:0000313" key="7">
    <source>
        <dbReference type="EMBL" id="TBM23137.1"/>
    </source>
</evidence>
<feature type="transmembrane region" description="Helical" evidence="6">
    <location>
        <begin position="37"/>
        <end position="61"/>
    </location>
</feature>
<evidence type="ECO:0000256" key="5">
    <source>
        <dbReference type="ARBA" id="ARBA00023136"/>
    </source>
</evidence>
<keyword evidence="4 6" id="KW-1133">Transmembrane helix</keyword>
<feature type="transmembrane region" description="Helical" evidence="6">
    <location>
        <begin position="67"/>
        <end position="88"/>
    </location>
</feature>
<dbReference type="InterPro" id="IPR001123">
    <property type="entry name" value="LeuE-type"/>
</dbReference>
<feature type="transmembrane region" description="Helical" evidence="6">
    <location>
        <begin position="197"/>
        <end position="215"/>
    </location>
</feature>
<dbReference type="Proteomes" id="UP000293380">
    <property type="component" value="Unassembled WGS sequence"/>
</dbReference>
<evidence type="ECO:0000256" key="4">
    <source>
        <dbReference type="ARBA" id="ARBA00022989"/>
    </source>
</evidence>
<dbReference type="PANTHER" id="PTHR30086:SF17">
    <property type="entry name" value="LYSE FAMILY TRANSLOCATOR"/>
    <property type="match status" value="1"/>
</dbReference>
<evidence type="ECO:0000313" key="8">
    <source>
        <dbReference type="Proteomes" id="UP000293380"/>
    </source>
</evidence>
<comment type="caution">
    <text evidence="7">The sequence shown here is derived from an EMBL/GenBank/DDBJ whole genome shotgun (WGS) entry which is preliminary data.</text>
</comment>
<dbReference type="PANTHER" id="PTHR30086">
    <property type="entry name" value="ARGININE EXPORTER PROTEIN ARGO"/>
    <property type="match status" value="1"/>
</dbReference>
<evidence type="ECO:0000256" key="6">
    <source>
        <dbReference type="SAM" id="Phobius"/>
    </source>
</evidence>
<gene>
    <name evidence="7" type="ORF">EYY89_17150</name>
</gene>
<evidence type="ECO:0000256" key="1">
    <source>
        <dbReference type="ARBA" id="ARBA00004651"/>
    </source>
</evidence>
<dbReference type="GO" id="GO:0005886">
    <property type="term" value="C:plasma membrane"/>
    <property type="evidence" value="ECO:0007669"/>
    <property type="project" value="UniProtKB-SubCell"/>
</dbReference>
<dbReference type="AlphaFoldDB" id="A0A4Q9EIU9"/>
<feature type="transmembrane region" description="Helical" evidence="6">
    <location>
        <begin position="134"/>
        <end position="151"/>
    </location>
</feature>
<accession>A0A4Q9EIU9</accession>
<dbReference type="Pfam" id="PF01810">
    <property type="entry name" value="LysE"/>
    <property type="match status" value="1"/>
</dbReference>
<keyword evidence="5 6" id="KW-0472">Membrane</keyword>
<protein>
    <submittedName>
        <fullName evidence="7">LysE family translocator</fullName>
    </submittedName>
</protein>
<proteinExistence type="predicted"/>
<evidence type="ECO:0000256" key="3">
    <source>
        <dbReference type="ARBA" id="ARBA00022692"/>
    </source>
</evidence>
<dbReference type="GO" id="GO:0015171">
    <property type="term" value="F:amino acid transmembrane transporter activity"/>
    <property type="evidence" value="ECO:0007669"/>
    <property type="project" value="TreeGrafter"/>
</dbReference>
<evidence type="ECO:0000256" key="2">
    <source>
        <dbReference type="ARBA" id="ARBA00022475"/>
    </source>
</evidence>
<reference evidence="7 8" key="1">
    <citation type="submission" date="2019-02" db="EMBL/GenBank/DDBJ databases">
        <title>Comparative genomic analysis of the Hafnia genus genomes.</title>
        <authorList>
            <person name="Zhiqiu Y."/>
            <person name="Chao Y."/>
            <person name="Yuhui D."/>
            <person name="Di H."/>
            <person name="Bin L."/>
        </authorList>
    </citation>
    <scope>NUCLEOTIDE SEQUENCE [LARGE SCALE GENOMIC DNA]</scope>
    <source>
        <strain evidence="7 8">PCM_1194</strain>
    </source>
</reference>
<sequence length="216" mass="23745">MQQFLFVAAVHFLALMSPGPDFFLVARTSVKAGWRHAAKVCLGIAIANGVFIFAAFSGMTFFRPDSISFVLIQLAGCIYLLYIGQLFIRFAGTSPIVRHNDRKSCCLTKPTDGSGHYREFCMGFLSGILNPKNALFYVSLATLIGGSHTAISLKVIYGVWMFSIVLLWDLLIAIFIGNRRVLQYFSRILPCLERISGVILIGLAVSVIVANIIALT</sequence>
<dbReference type="EMBL" id="SITD01000064">
    <property type="protein sequence ID" value="TBM23137.1"/>
    <property type="molecule type" value="Genomic_DNA"/>
</dbReference>
<comment type="subcellular location">
    <subcellularLocation>
        <location evidence="1">Cell membrane</location>
        <topology evidence="1">Multi-pass membrane protein</topology>
    </subcellularLocation>
</comment>
<feature type="transmembrane region" description="Helical" evidence="6">
    <location>
        <begin position="6"/>
        <end position="25"/>
    </location>
</feature>
<keyword evidence="2" id="KW-1003">Cell membrane</keyword>
<keyword evidence="3 6" id="KW-0812">Transmembrane</keyword>